<dbReference type="PANTHER" id="PTHR43792">
    <property type="entry name" value="GNAT FAMILY, PUTATIVE (AFU_ORTHOLOGUE AFUA_3G00765)-RELATED-RELATED"/>
    <property type="match status" value="1"/>
</dbReference>
<keyword evidence="2" id="KW-0808">Transferase</keyword>
<reference evidence="2 3" key="1">
    <citation type="submission" date="2017-03" db="EMBL/GenBank/DDBJ databases">
        <authorList>
            <person name="Afonso C.L."/>
            <person name="Miller P.J."/>
            <person name="Scott M.A."/>
            <person name="Spackman E."/>
            <person name="Goraichik I."/>
            <person name="Dimitrov K.M."/>
            <person name="Suarez D.L."/>
            <person name="Swayne D.E."/>
        </authorList>
    </citation>
    <scope>NUCLEOTIDE SEQUENCE [LARGE SCALE GENOMIC DNA]</scope>
    <source>
        <strain evidence="2 3">CECT 8397</strain>
    </source>
</reference>
<keyword evidence="3" id="KW-1185">Reference proteome</keyword>
<dbReference type="InterPro" id="IPR000182">
    <property type="entry name" value="GNAT_dom"/>
</dbReference>
<proteinExistence type="predicted"/>
<protein>
    <submittedName>
        <fullName evidence="2">Ribosomal-protein-S5-alanine N-acetyltransferase</fullName>
    </submittedName>
</protein>
<dbReference type="Proteomes" id="UP000193623">
    <property type="component" value="Unassembled WGS sequence"/>
</dbReference>
<sequence>MLKTERLILREPRAEDLDAMFAAYSDPQAMRYWSTPPHETPDVTQTLLDGRIAHWAKAQVNFQIELDGHYIGNAGNYARNEVGFMLQRQFWRQSILTEAMEAIVPYLWEVTDHDHLFADADPLNAASCGLLTSLGFHETHRAERTFCINGLWSDSVYFRLNRPT</sequence>
<evidence type="ECO:0000259" key="1">
    <source>
        <dbReference type="PROSITE" id="PS51186"/>
    </source>
</evidence>
<dbReference type="OrthoDB" id="9804153at2"/>
<evidence type="ECO:0000313" key="3">
    <source>
        <dbReference type="Proteomes" id="UP000193623"/>
    </source>
</evidence>
<dbReference type="PROSITE" id="PS51186">
    <property type="entry name" value="GNAT"/>
    <property type="match status" value="1"/>
</dbReference>
<dbReference type="InterPro" id="IPR016181">
    <property type="entry name" value="Acyl_CoA_acyltransferase"/>
</dbReference>
<gene>
    <name evidence="2" type="ORF">PSJ8397_00182</name>
</gene>
<evidence type="ECO:0000313" key="2">
    <source>
        <dbReference type="EMBL" id="SLN12765.1"/>
    </source>
</evidence>
<name>A0A1Y5RAA3_9RHOB</name>
<dbReference type="EMBL" id="FWFT01000001">
    <property type="protein sequence ID" value="SLN12765.1"/>
    <property type="molecule type" value="Genomic_DNA"/>
</dbReference>
<dbReference type="InterPro" id="IPR051531">
    <property type="entry name" value="N-acetyltransferase"/>
</dbReference>
<dbReference type="SUPFAM" id="SSF55729">
    <property type="entry name" value="Acyl-CoA N-acyltransferases (Nat)"/>
    <property type="match status" value="1"/>
</dbReference>
<dbReference type="GO" id="GO:0016747">
    <property type="term" value="F:acyltransferase activity, transferring groups other than amino-acyl groups"/>
    <property type="evidence" value="ECO:0007669"/>
    <property type="project" value="InterPro"/>
</dbReference>
<dbReference type="Gene3D" id="3.40.630.30">
    <property type="match status" value="1"/>
</dbReference>
<dbReference type="Pfam" id="PF13302">
    <property type="entry name" value="Acetyltransf_3"/>
    <property type="match status" value="1"/>
</dbReference>
<organism evidence="2 3">
    <name type="scientific">Pseudooctadecabacter jejudonensis</name>
    <dbReference type="NCBI Taxonomy" id="1391910"/>
    <lineage>
        <taxon>Bacteria</taxon>
        <taxon>Pseudomonadati</taxon>
        <taxon>Pseudomonadota</taxon>
        <taxon>Alphaproteobacteria</taxon>
        <taxon>Rhodobacterales</taxon>
        <taxon>Paracoccaceae</taxon>
        <taxon>Pseudooctadecabacter</taxon>
    </lineage>
</organism>
<accession>A0A1Y5RAA3</accession>
<dbReference type="RefSeq" id="WP_085862682.1">
    <property type="nucleotide sequence ID" value="NZ_FWFT01000001.1"/>
</dbReference>
<dbReference type="AlphaFoldDB" id="A0A1Y5RAA3"/>
<dbReference type="PANTHER" id="PTHR43792:SF1">
    <property type="entry name" value="N-ACETYLTRANSFERASE DOMAIN-CONTAINING PROTEIN"/>
    <property type="match status" value="1"/>
</dbReference>
<feature type="domain" description="N-acetyltransferase" evidence="1">
    <location>
        <begin position="7"/>
        <end position="163"/>
    </location>
</feature>